<dbReference type="PANTHER" id="PTHR21381:SF3">
    <property type="entry name" value="SGC REGION PROTEIN SGCQ-RELATED"/>
    <property type="match status" value="1"/>
</dbReference>
<evidence type="ECO:0000313" key="3">
    <source>
        <dbReference type="Proteomes" id="UP001497644"/>
    </source>
</evidence>
<sequence>MLRFRKLFPQPCSVIAMVHVGALPGTPKYRGCIEKIVENAVKEASMYAKYYVDGILIENMHDIPYVRQKDLSPEITTMMTRICVEVRKSVPQSIACGVQILAGCNKEAIAVAKAAGLQFIRAEGFVFSHMADEGFIDANAGTLLRYRRQIDADDVLVFADVKKKHSSHAITSDVSLSETVKAAEFFLADGVILTGNATGEEVNVRDLSEVRERVAERLPLLIGSGVTLDNVDNYTNTADALIVGSHLKTAGRWENAPDPERVQAFVGHLKGQLRRL</sequence>
<dbReference type="SUPFAM" id="SSF51366">
    <property type="entry name" value="Ribulose-phoshate binding barrel"/>
    <property type="match status" value="1"/>
</dbReference>
<accession>A0AAV2P2V8</accession>
<protein>
    <submittedName>
        <fullName evidence="2">Uncharacterized protein</fullName>
    </submittedName>
</protein>
<dbReference type="NCBIfam" id="TIGR00259">
    <property type="entry name" value="thylakoid_BtpA"/>
    <property type="match status" value="1"/>
</dbReference>
<dbReference type="Proteomes" id="UP001497644">
    <property type="component" value="Chromosome 6"/>
</dbReference>
<dbReference type="PANTHER" id="PTHR21381">
    <property type="entry name" value="ZGC:162297"/>
    <property type="match status" value="1"/>
</dbReference>
<dbReference type="Pfam" id="PF03437">
    <property type="entry name" value="BtpA"/>
    <property type="match status" value="1"/>
</dbReference>
<dbReference type="InterPro" id="IPR011060">
    <property type="entry name" value="RibuloseP-bd_barrel"/>
</dbReference>
<dbReference type="EMBL" id="OZ034829">
    <property type="protein sequence ID" value="CAL1686283.1"/>
    <property type="molecule type" value="Genomic_DNA"/>
</dbReference>
<reference evidence="2" key="1">
    <citation type="submission" date="2024-04" db="EMBL/GenBank/DDBJ databases">
        <authorList>
            <consortium name="Molecular Ecology Group"/>
        </authorList>
    </citation>
    <scope>NUCLEOTIDE SEQUENCE</scope>
</reference>
<evidence type="ECO:0000313" key="2">
    <source>
        <dbReference type="EMBL" id="CAL1686283.1"/>
    </source>
</evidence>
<dbReference type="PIRSF" id="PIRSF005956">
    <property type="entry name" value="BtpA"/>
    <property type="match status" value="1"/>
</dbReference>
<proteinExistence type="inferred from homology"/>
<dbReference type="InterPro" id="IPR005137">
    <property type="entry name" value="BtpA"/>
</dbReference>
<organism evidence="2 3">
    <name type="scientific">Lasius platythorax</name>
    <dbReference type="NCBI Taxonomy" id="488582"/>
    <lineage>
        <taxon>Eukaryota</taxon>
        <taxon>Metazoa</taxon>
        <taxon>Ecdysozoa</taxon>
        <taxon>Arthropoda</taxon>
        <taxon>Hexapoda</taxon>
        <taxon>Insecta</taxon>
        <taxon>Pterygota</taxon>
        <taxon>Neoptera</taxon>
        <taxon>Endopterygota</taxon>
        <taxon>Hymenoptera</taxon>
        <taxon>Apocrita</taxon>
        <taxon>Aculeata</taxon>
        <taxon>Formicoidea</taxon>
        <taxon>Formicidae</taxon>
        <taxon>Formicinae</taxon>
        <taxon>Lasius</taxon>
        <taxon>Lasius</taxon>
    </lineage>
</organism>
<name>A0AAV2P2V8_9HYME</name>
<dbReference type="AlphaFoldDB" id="A0AAV2P2V8"/>
<gene>
    <name evidence="2" type="ORF">LPLAT_LOCUS11620</name>
</gene>
<keyword evidence="3" id="KW-1185">Reference proteome</keyword>
<comment type="similarity">
    <text evidence="1">Belongs to the BtpA family.</text>
</comment>
<evidence type="ECO:0000256" key="1">
    <source>
        <dbReference type="ARBA" id="ARBA00006007"/>
    </source>
</evidence>